<accession>A0AAE0TD89</accession>
<dbReference type="AlphaFoldDB" id="A0AAE0TD89"/>
<reference evidence="2" key="2">
    <citation type="journal article" date="2021" name="Genome Biol. Evol.">
        <title>Developing a high-quality reference genome for a parasitic bivalve with doubly uniparental inheritance (Bivalvia: Unionida).</title>
        <authorList>
            <person name="Smith C.H."/>
        </authorList>
    </citation>
    <scope>NUCLEOTIDE SEQUENCE</scope>
    <source>
        <strain evidence="2">CHS0354</strain>
        <tissue evidence="2">Mantle</tissue>
    </source>
</reference>
<evidence type="ECO:0000256" key="1">
    <source>
        <dbReference type="SAM" id="MobiDB-lite"/>
    </source>
</evidence>
<comment type="caution">
    <text evidence="2">The sequence shown here is derived from an EMBL/GenBank/DDBJ whole genome shotgun (WGS) entry which is preliminary data.</text>
</comment>
<sequence length="108" mass="12221">RTALTMELAMETLIPAQALSAIKDLGHDINKDASKRDGRRRGRTEPIERAYYAETKSTHEIQKAPAIVETAHASPDHASVKQKQQKDETFESKAPILLKIKHHLNDRR</sequence>
<name>A0AAE0TD89_9BIVA</name>
<protein>
    <submittedName>
        <fullName evidence="2">Uncharacterized protein</fullName>
    </submittedName>
</protein>
<reference evidence="2" key="3">
    <citation type="submission" date="2023-05" db="EMBL/GenBank/DDBJ databases">
        <authorList>
            <person name="Smith C.H."/>
        </authorList>
    </citation>
    <scope>NUCLEOTIDE SEQUENCE</scope>
    <source>
        <strain evidence="2">CHS0354</strain>
        <tissue evidence="2">Mantle</tissue>
    </source>
</reference>
<feature type="region of interest" description="Disordered" evidence="1">
    <location>
        <begin position="72"/>
        <end position="108"/>
    </location>
</feature>
<feature type="region of interest" description="Disordered" evidence="1">
    <location>
        <begin position="25"/>
        <end position="46"/>
    </location>
</feature>
<feature type="compositionally biased region" description="Basic and acidic residues" evidence="1">
    <location>
        <begin position="25"/>
        <end position="36"/>
    </location>
</feature>
<evidence type="ECO:0000313" key="2">
    <source>
        <dbReference type="EMBL" id="KAK3607628.1"/>
    </source>
</evidence>
<evidence type="ECO:0000313" key="3">
    <source>
        <dbReference type="Proteomes" id="UP001195483"/>
    </source>
</evidence>
<reference evidence="2" key="1">
    <citation type="journal article" date="2021" name="Genome Biol. Evol.">
        <title>A High-Quality Reference Genome for a Parasitic Bivalve with Doubly Uniparental Inheritance (Bivalvia: Unionida).</title>
        <authorList>
            <person name="Smith C.H."/>
        </authorList>
    </citation>
    <scope>NUCLEOTIDE SEQUENCE</scope>
    <source>
        <strain evidence="2">CHS0354</strain>
    </source>
</reference>
<feature type="compositionally biased region" description="Basic residues" evidence="1">
    <location>
        <begin position="99"/>
        <end position="108"/>
    </location>
</feature>
<feature type="non-terminal residue" evidence="2">
    <location>
        <position position="108"/>
    </location>
</feature>
<dbReference type="EMBL" id="JAEAOA010002038">
    <property type="protein sequence ID" value="KAK3607628.1"/>
    <property type="molecule type" value="Genomic_DNA"/>
</dbReference>
<gene>
    <name evidence="2" type="ORF">CHS0354_034681</name>
</gene>
<proteinExistence type="predicted"/>
<keyword evidence="3" id="KW-1185">Reference proteome</keyword>
<dbReference type="Proteomes" id="UP001195483">
    <property type="component" value="Unassembled WGS sequence"/>
</dbReference>
<feature type="compositionally biased region" description="Basic and acidic residues" evidence="1">
    <location>
        <begin position="74"/>
        <end position="91"/>
    </location>
</feature>
<organism evidence="2 3">
    <name type="scientific">Potamilus streckersoni</name>
    <dbReference type="NCBI Taxonomy" id="2493646"/>
    <lineage>
        <taxon>Eukaryota</taxon>
        <taxon>Metazoa</taxon>
        <taxon>Spiralia</taxon>
        <taxon>Lophotrochozoa</taxon>
        <taxon>Mollusca</taxon>
        <taxon>Bivalvia</taxon>
        <taxon>Autobranchia</taxon>
        <taxon>Heteroconchia</taxon>
        <taxon>Palaeoheterodonta</taxon>
        <taxon>Unionida</taxon>
        <taxon>Unionoidea</taxon>
        <taxon>Unionidae</taxon>
        <taxon>Ambleminae</taxon>
        <taxon>Lampsilini</taxon>
        <taxon>Potamilus</taxon>
    </lineage>
</organism>